<evidence type="ECO:0000313" key="4">
    <source>
        <dbReference type="Proteomes" id="UP001604336"/>
    </source>
</evidence>
<keyword evidence="1" id="KW-0175">Coiled coil</keyword>
<dbReference type="EMBL" id="JBFOLK010000006">
    <property type="protein sequence ID" value="KAL2505613.1"/>
    <property type="molecule type" value="Genomic_DNA"/>
</dbReference>
<keyword evidence="4" id="KW-1185">Reference proteome</keyword>
<proteinExistence type="predicted"/>
<dbReference type="Proteomes" id="UP001604336">
    <property type="component" value="Unassembled WGS sequence"/>
</dbReference>
<comment type="caution">
    <text evidence="3">The sequence shown here is derived from an EMBL/GenBank/DDBJ whole genome shotgun (WGS) entry which is preliminary data.</text>
</comment>
<protein>
    <submittedName>
        <fullName evidence="3">Uncharacterized protein</fullName>
    </submittedName>
</protein>
<dbReference type="AlphaFoldDB" id="A0ABD1SYY3"/>
<feature type="region of interest" description="Disordered" evidence="2">
    <location>
        <begin position="1"/>
        <end position="21"/>
    </location>
</feature>
<organism evidence="3 4">
    <name type="scientific">Abeliophyllum distichum</name>
    <dbReference type="NCBI Taxonomy" id="126358"/>
    <lineage>
        <taxon>Eukaryota</taxon>
        <taxon>Viridiplantae</taxon>
        <taxon>Streptophyta</taxon>
        <taxon>Embryophyta</taxon>
        <taxon>Tracheophyta</taxon>
        <taxon>Spermatophyta</taxon>
        <taxon>Magnoliopsida</taxon>
        <taxon>eudicotyledons</taxon>
        <taxon>Gunneridae</taxon>
        <taxon>Pentapetalae</taxon>
        <taxon>asterids</taxon>
        <taxon>lamiids</taxon>
        <taxon>Lamiales</taxon>
        <taxon>Oleaceae</taxon>
        <taxon>Forsythieae</taxon>
        <taxon>Abeliophyllum</taxon>
    </lineage>
</organism>
<evidence type="ECO:0000256" key="2">
    <source>
        <dbReference type="SAM" id="MobiDB-lite"/>
    </source>
</evidence>
<accession>A0ABD1SYY3</accession>
<feature type="coiled-coil region" evidence="1">
    <location>
        <begin position="54"/>
        <end position="81"/>
    </location>
</feature>
<sequence length="114" mass="13011">MKQARDQRRATEVSQKRTEDVQKLVEERTLAAKTTVATMNNILEAIAAEKDKLMVSTRQEMERVKAERADAEAKAVEAYQDAFVDTPEYQDLVQCLMTIGGEQLVERIMEIHPE</sequence>
<reference evidence="4" key="1">
    <citation type="submission" date="2024-07" db="EMBL/GenBank/DDBJ databases">
        <title>Two chromosome-level genome assemblies of Korean endemic species Abeliophyllum distichum and Forsythia ovata (Oleaceae).</title>
        <authorList>
            <person name="Jang H."/>
        </authorList>
    </citation>
    <scope>NUCLEOTIDE SEQUENCE [LARGE SCALE GENOMIC DNA]</scope>
</reference>
<evidence type="ECO:0000256" key="1">
    <source>
        <dbReference type="SAM" id="Coils"/>
    </source>
</evidence>
<name>A0ABD1SYY3_9LAMI</name>
<gene>
    <name evidence="3" type="ORF">Adt_21234</name>
</gene>
<evidence type="ECO:0000313" key="3">
    <source>
        <dbReference type="EMBL" id="KAL2505613.1"/>
    </source>
</evidence>